<accession>A0A1I0ZG64</accession>
<protein>
    <submittedName>
        <fullName evidence="4">TadE-like protein</fullName>
    </submittedName>
</protein>
<proteinExistence type="predicted"/>
<feature type="region of interest" description="Disordered" evidence="1">
    <location>
        <begin position="1"/>
        <end position="30"/>
    </location>
</feature>
<dbReference type="OrthoDB" id="3747652at2"/>
<evidence type="ECO:0000256" key="1">
    <source>
        <dbReference type="SAM" id="MobiDB-lite"/>
    </source>
</evidence>
<name>A0A1I0ZG64_9ACTN</name>
<keyword evidence="2" id="KW-1133">Transmembrane helix</keyword>
<evidence type="ECO:0000313" key="4">
    <source>
        <dbReference type="EMBL" id="SFB23388.1"/>
    </source>
</evidence>
<sequence length="140" mass="14716">MAVRQRDQQRAQQRARRREQRQEQRRGHRGAATAELALGIPLLVALTAGLVWMLAVGAAQVRVIDASREAARAVARGDEVAAAEAVALRIAPERARVRIAVGDSQVVVTTSVRVTGPGGLLASLPGVTVSADAVALVEVS</sequence>
<feature type="domain" description="TadE-like" evidence="3">
    <location>
        <begin position="30"/>
        <end position="72"/>
    </location>
</feature>
<gene>
    <name evidence="4" type="ORF">SAMN05192575_105231</name>
</gene>
<feature type="transmembrane region" description="Helical" evidence="2">
    <location>
        <begin position="36"/>
        <end position="59"/>
    </location>
</feature>
<evidence type="ECO:0000256" key="2">
    <source>
        <dbReference type="SAM" id="Phobius"/>
    </source>
</evidence>
<evidence type="ECO:0000313" key="5">
    <source>
        <dbReference type="Proteomes" id="UP000199113"/>
    </source>
</evidence>
<dbReference type="NCBIfam" id="NF041390">
    <property type="entry name" value="TadE_Rv3655c"/>
    <property type="match status" value="1"/>
</dbReference>
<dbReference type="EMBL" id="FOKC01000005">
    <property type="protein sequence ID" value="SFB23388.1"/>
    <property type="molecule type" value="Genomic_DNA"/>
</dbReference>
<dbReference type="STRING" id="748909.SAMN05192575_105231"/>
<dbReference type="InterPro" id="IPR012495">
    <property type="entry name" value="TadE-like_dom"/>
</dbReference>
<dbReference type="InterPro" id="IPR049790">
    <property type="entry name" value="Rv3655c/TadE"/>
</dbReference>
<dbReference type="Proteomes" id="UP000199113">
    <property type="component" value="Unassembled WGS sequence"/>
</dbReference>
<organism evidence="4 5">
    <name type="scientific">Nocardioides alpinus</name>
    <dbReference type="NCBI Taxonomy" id="748909"/>
    <lineage>
        <taxon>Bacteria</taxon>
        <taxon>Bacillati</taxon>
        <taxon>Actinomycetota</taxon>
        <taxon>Actinomycetes</taxon>
        <taxon>Propionibacteriales</taxon>
        <taxon>Nocardioidaceae</taxon>
        <taxon>Nocardioides</taxon>
    </lineage>
</organism>
<dbReference type="Pfam" id="PF07811">
    <property type="entry name" value="TadE"/>
    <property type="match status" value="1"/>
</dbReference>
<evidence type="ECO:0000259" key="3">
    <source>
        <dbReference type="Pfam" id="PF07811"/>
    </source>
</evidence>
<reference evidence="4" key="1">
    <citation type="submission" date="2016-10" db="EMBL/GenBank/DDBJ databases">
        <authorList>
            <person name="de Groot N.N."/>
        </authorList>
    </citation>
    <scope>NUCLEOTIDE SEQUENCE [LARGE SCALE GENOMIC DNA]</scope>
    <source>
        <strain evidence="4">CGMCC 1.10697</strain>
    </source>
</reference>
<keyword evidence="2" id="KW-0472">Membrane</keyword>
<dbReference type="AlphaFoldDB" id="A0A1I0ZG64"/>
<keyword evidence="2" id="KW-0812">Transmembrane</keyword>